<dbReference type="InterPro" id="IPR024925">
    <property type="entry name" value="Malonyl_CoA-ACP_transAc"/>
</dbReference>
<dbReference type="Proteomes" id="UP000018461">
    <property type="component" value="Unassembled WGS sequence"/>
</dbReference>
<comment type="similarity">
    <text evidence="4">Belongs to the fabD family.</text>
</comment>
<keyword evidence="8" id="KW-1185">Reference proteome</keyword>
<reference evidence="7" key="2">
    <citation type="submission" date="2013-03" db="EMBL/GenBank/DDBJ databases">
        <title>The Genome Sequence of Oribacterium sp. ACB1.</title>
        <authorList>
            <consortium name="The Broad Institute Genomics Platform"/>
            <consortium name="The Broad Institute Genome Sequencing Center for Infectious Disease"/>
            <person name="Earl A."/>
            <person name="Ward D."/>
            <person name="Feldgarden M."/>
            <person name="Gevers D."/>
            <person name="Sizova M."/>
            <person name="Hazen A."/>
            <person name="Epstein S."/>
            <person name="Walker B."/>
            <person name="Young S."/>
            <person name="Zeng Q."/>
            <person name="Gargeya S."/>
            <person name="Fitzgerald M."/>
            <person name="Haas B."/>
            <person name="Abouelleil A."/>
            <person name="Allen A.W."/>
            <person name="Alvarado L."/>
            <person name="Arachchi H.M."/>
            <person name="Berlin A.M."/>
            <person name="Chapman S.B."/>
            <person name="Gainer-Dewar J."/>
            <person name="Goldberg J."/>
            <person name="Griggs A."/>
            <person name="Gujja S."/>
            <person name="Hansen M."/>
            <person name="Howarth C."/>
            <person name="Imamovic A."/>
            <person name="Ireland A."/>
            <person name="Larimer J."/>
            <person name="McCowan C."/>
            <person name="Murphy C."/>
            <person name="Pearson M."/>
            <person name="Poon T.W."/>
            <person name="Priest M."/>
            <person name="Roberts A."/>
            <person name="Saif S."/>
            <person name="Shea T."/>
            <person name="Sisk P."/>
            <person name="Sykes S."/>
            <person name="Wortman J."/>
            <person name="Nusbaum C."/>
            <person name="Birren B."/>
        </authorList>
    </citation>
    <scope>NUCLEOTIDE SEQUENCE [LARGE SCALE GENOMIC DNA]</scope>
    <source>
        <strain evidence="7">ACB1</strain>
    </source>
</reference>
<dbReference type="NCBIfam" id="TIGR00128">
    <property type="entry name" value="fabD"/>
    <property type="match status" value="1"/>
</dbReference>
<protein>
    <recommendedName>
        <fullName evidence="4">Malonyl CoA-acyl carrier protein transacylase</fullName>
        <ecNumber evidence="4">2.3.1.39</ecNumber>
    </recommendedName>
</protein>
<dbReference type="InterPro" id="IPR004410">
    <property type="entry name" value="Malonyl_CoA-ACP_transAc_FabD"/>
</dbReference>
<dbReference type="SUPFAM" id="SSF52151">
    <property type="entry name" value="FabD/lysophospholipase-like"/>
    <property type="match status" value="1"/>
</dbReference>
<evidence type="ECO:0000256" key="4">
    <source>
        <dbReference type="PIRNR" id="PIRNR000446"/>
    </source>
</evidence>
<dbReference type="GO" id="GO:0006633">
    <property type="term" value="P:fatty acid biosynthetic process"/>
    <property type="evidence" value="ECO:0007669"/>
    <property type="project" value="TreeGrafter"/>
</dbReference>
<dbReference type="AlphaFoldDB" id="G9WNT2"/>
<evidence type="ECO:0000256" key="1">
    <source>
        <dbReference type="ARBA" id="ARBA00022679"/>
    </source>
</evidence>
<dbReference type="RefSeq" id="WP_009534871.1">
    <property type="nucleotide sequence ID" value="NZ_KE148312.1"/>
</dbReference>
<organism evidence="7 8">
    <name type="scientific">Oribacterium parvum ACB1</name>
    <dbReference type="NCBI Taxonomy" id="796943"/>
    <lineage>
        <taxon>Bacteria</taxon>
        <taxon>Bacillati</taxon>
        <taxon>Bacillota</taxon>
        <taxon>Clostridia</taxon>
        <taxon>Lachnospirales</taxon>
        <taxon>Lachnospiraceae</taxon>
        <taxon>Oribacterium</taxon>
    </lineage>
</organism>
<keyword evidence="1 4" id="KW-0808">Transferase</keyword>
<sequence>MSKRAFLYAGQGAQIKGMGKDLYEAFPAFRKAYDEAALDFDVKELSFFDPEEKLNETRFTQPALVAFATGMTALLREKGIHPDYCLGLSLGEYSALEAAGVFSAKTAVELVAFRGNKMEEASKGVESSMAAILGLSEEELEKIVLSAGGEVYLCNLNCPGQIVIGGEKTAVERASKLALESGAKKAIPLKVSGPFHTPYMDSAGEALAEYFQKIKWQEPKCKVLHNVLGRERKEGDPSIPELLKEQVAKPVRMEESLKRVLELGARDFIEIGPGKTVSGFLKKVAKELGIEDYRVVSLETKEDVEAFLSTVE</sequence>
<dbReference type="InterPro" id="IPR050858">
    <property type="entry name" value="Mal-CoA-ACP_Trans/PKS_FabD"/>
</dbReference>
<evidence type="ECO:0000256" key="2">
    <source>
        <dbReference type="ARBA" id="ARBA00023315"/>
    </source>
</evidence>
<dbReference type="InterPro" id="IPR001227">
    <property type="entry name" value="Ac_transferase_dom_sf"/>
</dbReference>
<dbReference type="SMART" id="SM00827">
    <property type="entry name" value="PKS_AT"/>
    <property type="match status" value="1"/>
</dbReference>
<dbReference type="InterPro" id="IPR016036">
    <property type="entry name" value="Malonyl_transacylase_ACP-bd"/>
</dbReference>
<feature type="domain" description="Malonyl-CoA:ACP transacylase (MAT)" evidence="6">
    <location>
        <begin position="7"/>
        <end position="303"/>
    </location>
</feature>
<reference evidence="7" key="1">
    <citation type="submission" date="2011-08" db="EMBL/GenBank/DDBJ databases">
        <authorList>
            <consortium name="The Broad Institute Genome Sequencing Platform"/>
            <person name="Earl A."/>
            <person name="Ward D."/>
            <person name="Feldgarden M."/>
            <person name="Gevers D."/>
            <person name="Sizova M."/>
            <person name="Hazen A."/>
            <person name="Epstein S."/>
            <person name="Young S.K."/>
            <person name="Zeng Q."/>
            <person name="Gargeya S."/>
            <person name="Fitzgerald M."/>
            <person name="Haas B."/>
            <person name="Abouelleil A."/>
            <person name="Alvarado L."/>
            <person name="Arachchi H.M."/>
            <person name="Berlin A."/>
            <person name="Brown A."/>
            <person name="Chapman S.B."/>
            <person name="Chen Z."/>
            <person name="Dunbar C."/>
            <person name="Freedman E."/>
            <person name="Gearin G."/>
            <person name="Gellesch M."/>
            <person name="Goldberg J."/>
            <person name="Griggs A."/>
            <person name="Gujja S."/>
            <person name="Heiman D."/>
            <person name="Howarth C."/>
            <person name="Larson L."/>
            <person name="Lui A."/>
            <person name="MacDonald P.J.P."/>
            <person name="Montmayeur A."/>
            <person name="Murphy C."/>
            <person name="Neiman D."/>
            <person name="Pearson M."/>
            <person name="Priest M."/>
            <person name="Roberts A."/>
            <person name="Saif S."/>
            <person name="Shea T."/>
            <person name="Shenoy N."/>
            <person name="Sisk P."/>
            <person name="Stolte C."/>
            <person name="Sykes S."/>
            <person name="Wortman J."/>
            <person name="Nusbaum C."/>
            <person name="Birren B."/>
        </authorList>
    </citation>
    <scope>NUCLEOTIDE SEQUENCE</scope>
    <source>
        <strain evidence="7">ACB1</strain>
    </source>
</reference>
<dbReference type="EC" id="2.3.1.39" evidence="4"/>
<accession>G9WNT2</accession>
<feature type="active site" evidence="5">
    <location>
        <position position="89"/>
    </location>
</feature>
<comment type="caution">
    <text evidence="7">The sequence shown here is derived from an EMBL/GenBank/DDBJ whole genome shotgun (WGS) entry which is preliminary data.</text>
</comment>
<evidence type="ECO:0000256" key="3">
    <source>
        <dbReference type="ARBA" id="ARBA00048462"/>
    </source>
</evidence>
<dbReference type="HOGENOM" id="CLU_030558_1_1_9"/>
<dbReference type="EMBL" id="AFZC02000003">
    <property type="protein sequence ID" value="EHL10819.1"/>
    <property type="molecule type" value="Genomic_DNA"/>
</dbReference>
<dbReference type="PIRSF" id="PIRSF000446">
    <property type="entry name" value="Mct"/>
    <property type="match status" value="1"/>
</dbReference>
<evidence type="ECO:0000313" key="7">
    <source>
        <dbReference type="EMBL" id="EHL10819.1"/>
    </source>
</evidence>
<evidence type="ECO:0000256" key="5">
    <source>
        <dbReference type="PIRSR" id="PIRSR000446-1"/>
    </source>
</evidence>
<proteinExistence type="inferred from homology"/>
<evidence type="ECO:0000313" key="8">
    <source>
        <dbReference type="Proteomes" id="UP000018461"/>
    </source>
</evidence>
<dbReference type="FunFam" id="3.30.70.250:FF:000001">
    <property type="entry name" value="Malonyl CoA-acyl carrier protein transacylase"/>
    <property type="match status" value="1"/>
</dbReference>
<dbReference type="Gene3D" id="3.30.70.250">
    <property type="entry name" value="Malonyl-CoA ACP transacylase, ACP-binding"/>
    <property type="match status" value="1"/>
</dbReference>
<dbReference type="GO" id="GO:0004314">
    <property type="term" value="F:[acyl-carrier-protein] S-malonyltransferase activity"/>
    <property type="evidence" value="ECO:0007669"/>
    <property type="project" value="UniProtKB-EC"/>
</dbReference>
<dbReference type="Pfam" id="PF00698">
    <property type="entry name" value="Acyl_transf_1"/>
    <property type="match status" value="1"/>
</dbReference>
<evidence type="ECO:0000259" key="6">
    <source>
        <dbReference type="SMART" id="SM00827"/>
    </source>
</evidence>
<comment type="catalytic activity">
    <reaction evidence="3 4">
        <text>holo-[ACP] + malonyl-CoA = malonyl-[ACP] + CoA</text>
        <dbReference type="Rhea" id="RHEA:41792"/>
        <dbReference type="Rhea" id="RHEA-COMP:9623"/>
        <dbReference type="Rhea" id="RHEA-COMP:9685"/>
        <dbReference type="ChEBI" id="CHEBI:57287"/>
        <dbReference type="ChEBI" id="CHEBI:57384"/>
        <dbReference type="ChEBI" id="CHEBI:64479"/>
        <dbReference type="ChEBI" id="CHEBI:78449"/>
        <dbReference type="EC" id="2.3.1.39"/>
    </reaction>
</comment>
<dbReference type="PANTHER" id="PTHR42681">
    <property type="entry name" value="MALONYL-COA-ACYL CARRIER PROTEIN TRANSACYLASE, MITOCHONDRIAL"/>
    <property type="match status" value="1"/>
</dbReference>
<dbReference type="PANTHER" id="PTHR42681:SF1">
    <property type="entry name" value="MALONYL-COA-ACYL CARRIER PROTEIN TRANSACYLASE, MITOCHONDRIAL"/>
    <property type="match status" value="1"/>
</dbReference>
<gene>
    <name evidence="7" type="ORF">HMPREF9625_01015</name>
</gene>
<dbReference type="GO" id="GO:0005829">
    <property type="term" value="C:cytosol"/>
    <property type="evidence" value="ECO:0007669"/>
    <property type="project" value="TreeGrafter"/>
</dbReference>
<dbReference type="STRING" id="796943.HMPREF9625_01015"/>
<keyword evidence="2 4" id="KW-0012">Acyltransferase</keyword>
<dbReference type="PATRIC" id="fig|796943.3.peg.1438"/>
<dbReference type="InterPro" id="IPR014043">
    <property type="entry name" value="Acyl_transferase_dom"/>
</dbReference>
<dbReference type="SUPFAM" id="SSF55048">
    <property type="entry name" value="Probable ACP-binding domain of malonyl-CoA ACP transacylase"/>
    <property type="match status" value="1"/>
</dbReference>
<name>G9WNT2_9FIRM</name>
<dbReference type="Gene3D" id="3.40.366.10">
    <property type="entry name" value="Malonyl-Coenzyme A Acyl Carrier Protein, domain 2"/>
    <property type="match status" value="1"/>
</dbReference>
<dbReference type="InterPro" id="IPR016035">
    <property type="entry name" value="Acyl_Trfase/lysoPLipase"/>
</dbReference>
<feature type="active site" evidence="5">
    <location>
        <position position="196"/>
    </location>
</feature>